<evidence type="ECO:0000313" key="3">
    <source>
        <dbReference type="EMBL" id="WSB08626.1"/>
    </source>
</evidence>
<proteinExistence type="inferred from homology"/>
<dbReference type="Proteomes" id="UP001356428">
    <property type="component" value="Chromosome"/>
</dbReference>
<keyword evidence="2" id="KW-0408">Iron</keyword>
<evidence type="ECO:0000313" key="4">
    <source>
        <dbReference type="Proteomes" id="UP001356428"/>
    </source>
</evidence>
<dbReference type="PANTHER" id="PTHR46696:SF3">
    <property type="entry name" value="PULCHERRIMINIC ACID SYNTHASE"/>
    <property type="match status" value="1"/>
</dbReference>
<dbReference type="Gene3D" id="1.10.630.10">
    <property type="entry name" value="Cytochrome P450"/>
    <property type="match status" value="1"/>
</dbReference>
<keyword evidence="2" id="KW-0503">Monooxygenase</keyword>
<dbReference type="EMBL" id="CP109083">
    <property type="protein sequence ID" value="WSB08626.1"/>
    <property type="molecule type" value="Genomic_DNA"/>
</dbReference>
<dbReference type="PANTHER" id="PTHR46696">
    <property type="entry name" value="P450, PUTATIVE (EUROFUNG)-RELATED"/>
    <property type="match status" value="1"/>
</dbReference>
<dbReference type="PROSITE" id="PS00086">
    <property type="entry name" value="CYTOCHROME_P450"/>
    <property type="match status" value="1"/>
</dbReference>
<gene>
    <name evidence="3" type="ORF">OG849_15910</name>
</gene>
<organism evidence="3 4">
    <name type="scientific">Streptomyces cyaneofuscatus</name>
    <dbReference type="NCBI Taxonomy" id="66883"/>
    <lineage>
        <taxon>Bacteria</taxon>
        <taxon>Bacillati</taxon>
        <taxon>Actinomycetota</taxon>
        <taxon>Actinomycetes</taxon>
        <taxon>Kitasatosporales</taxon>
        <taxon>Streptomycetaceae</taxon>
        <taxon>Streptomyces</taxon>
    </lineage>
</organism>
<keyword evidence="2" id="KW-0349">Heme</keyword>
<sequence>MTIISDATAQDPTEELFSWFRTKLDTTPVYRDEEKGWQVFGYDDIARILADTTTFSSDTARAFNPPQPDLDFFDMGNLVTTDPPRHRQLRSLINSGFTPRAVAGLTPMIERITHTLLDAVDGKDRFDLIDAVAYALPITVICELLGLPMEDEPLFRVWGEALGTVDAATVPPDQLRDEVAPAVRDMNAYLMDQVRRRRKQPTDDVISKLANAEVDGKQLEDGEIVGITGLTMFAGHATTMALIANAVLLFDRHPEAGAAVRADRSLLRNAAEEVLRLRPPFPRLARVVTADTEIGGHRIAAGELVTPWIGAGNRDASRFPDPDRFDIHRHTGSSLVFGQGIHFCLGAPLARLEGRIALDILMDRYADIAVDASEPVEFENPWQLITPKRLPVRVS</sequence>
<evidence type="ECO:0000256" key="1">
    <source>
        <dbReference type="ARBA" id="ARBA00010617"/>
    </source>
</evidence>
<dbReference type="InterPro" id="IPR001128">
    <property type="entry name" value="Cyt_P450"/>
</dbReference>
<dbReference type="InterPro" id="IPR002397">
    <property type="entry name" value="Cyt_P450_B"/>
</dbReference>
<dbReference type="InterPro" id="IPR017972">
    <property type="entry name" value="Cyt_P450_CS"/>
</dbReference>
<dbReference type="CDD" id="cd11032">
    <property type="entry name" value="P450_EryK-like"/>
    <property type="match status" value="1"/>
</dbReference>
<protein>
    <submittedName>
        <fullName evidence="3">Cytochrome P450</fullName>
    </submittedName>
</protein>
<evidence type="ECO:0000256" key="2">
    <source>
        <dbReference type="RuleBase" id="RU000461"/>
    </source>
</evidence>
<dbReference type="Pfam" id="PF00067">
    <property type="entry name" value="p450"/>
    <property type="match status" value="1"/>
</dbReference>
<name>A0ABZ1EX43_9ACTN</name>
<dbReference type="InterPro" id="IPR036396">
    <property type="entry name" value="Cyt_P450_sf"/>
</dbReference>
<dbReference type="RefSeq" id="WP_326705013.1">
    <property type="nucleotide sequence ID" value="NZ_CP108861.1"/>
</dbReference>
<keyword evidence="4" id="KW-1185">Reference proteome</keyword>
<keyword evidence="2" id="KW-0479">Metal-binding</keyword>
<dbReference type="PRINTS" id="PR00359">
    <property type="entry name" value="BP450"/>
</dbReference>
<accession>A0ABZ1EX43</accession>
<reference evidence="3 4" key="1">
    <citation type="submission" date="2022-10" db="EMBL/GenBank/DDBJ databases">
        <title>The complete genomes of actinobacterial strains from the NBC collection.</title>
        <authorList>
            <person name="Joergensen T.S."/>
            <person name="Alvarez Arevalo M."/>
            <person name="Sterndorff E.B."/>
            <person name="Faurdal D."/>
            <person name="Vuksanovic O."/>
            <person name="Mourched A.-S."/>
            <person name="Charusanti P."/>
            <person name="Shaw S."/>
            <person name="Blin K."/>
            <person name="Weber T."/>
        </authorList>
    </citation>
    <scope>NUCLEOTIDE SEQUENCE [LARGE SCALE GENOMIC DNA]</scope>
    <source>
        <strain evidence="3 4">NBC 01792</strain>
    </source>
</reference>
<comment type="similarity">
    <text evidence="1 2">Belongs to the cytochrome P450 family.</text>
</comment>
<keyword evidence="2" id="KW-0560">Oxidoreductase</keyword>
<dbReference type="SUPFAM" id="SSF48264">
    <property type="entry name" value="Cytochrome P450"/>
    <property type="match status" value="1"/>
</dbReference>